<evidence type="ECO:0000313" key="2">
    <source>
        <dbReference type="Proteomes" id="UP001166585"/>
    </source>
</evidence>
<comment type="caution">
    <text evidence="1">The sequence shown here is derived from an EMBL/GenBank/DDBJ whole genome shotgun (WGS) entry which is preliminary data.</text>
</comment>
<evidence type="ECO:0000313" key="1">
    <source>
        <dbReference type="EMBL" id="MBS9476413.1"/>
    </source>
</evidence>
<dbReference type="Proteomes" id="UP001166585">
    <property type="component" value="Unassembled WGS sequence"/>
</dbReference>
<accession>A0ABS5R423</accession>
<sequence>MSNQAKDFHPSPLLVRVGQEELEIRSLECAIHLIRSLRHDRLGRFAEMLLTQMEAAELPRQKQDAWIAFETWSAACGLQPHPSDWRHAA</sequence>
<keyword evidence="2" id="KW-1185">Reference proteome</keyword>
<protein>
    <submittedName>
        <fullName evidence="1">Uncharacterized protein</fullName>
    </submittedName>
</protein>
<reference evidence="1" key="1">
    <citation type="submission" date="2021-05" db="EMBL/GenBank/DDBJ databases">
        <authorList>
            <person name="Sun Q."/>
            <person name="Inoue M."/>
        </authorList>
    </citation>
    <scope>NUCLEOTIDE SEQUENCE</scope>
    <source>
        <strain evidence="1">VKM B-3255</strain>
    </source>
</reference>
<name>A0ABS5R423_9HYPH</name>
<dbReference type="RefSeq" id="WP_213754253.1">
    <property type="nucleotide sequence ID" value="NZ_JAHCQH010000014.1"/>
</dbReference>
<organism evidence="1 2">
    <name type="scientific">Ancylobacter radicis</name>
    <dbReference type="NCBI Taxonomy" id="2836179"/>
    <lineage>
        <taxon>Bacteria</taxon>
        <taxon>Pseudomonadati</taxon>
        <taxon>Pseudomonadota</taxon>
        <taxon>Alphaproteobacteria</taxon>
        <taxon>Hyphomicrobiales</taxon>
        <taxon>Xanthobacteraceae</taxon>
        <taxon>Ancylobacter</taxon>
    </lineage>
</organism>
<dbReference type="EMBL" id="JAHCQH010000014">
    <property type="protein sequence ID" value="MBS9476413.1"/>
    <property type="molecule type" value="Genomic_DNA"/>
</dbReference>
<proteinExistence type="predicted"/>
<gene>
    <name evidence="1" type="ORF">KIP89_04760</name>
</gene>